<dbReference type="Proteomes" id="UP000288805">
    <property type="component" value="Unassembled WGS sequence"/>
</dbReference>
<feature type="compositionally biased region" description="Basic and acidic residues" evidence="2">
    <location>
        <begin position="406"/>
        <end position="415"/>
    </location>
</feature>
<dbReference type="PANTHER" id="PTHR37200">
    <property type="entry name" value="RNA-BINDING (RRM/RBD/RNP MOTIFS) FAMILY PROTEIN"/>
    <property type="match status" value="1"/>
</dbReference>
<accession>A0A438EHP9</accession>
<feature type="region of interest" description="Disordered" evidence="2">
    <location>
        <begin position="353"/>
        <end position="446"/>
    </location>
</feature>
<sequence>MKSILLIIFMMEDLALDICSPYFNHYLIFQSLLIDGVYGILVILALEPVANAFRVRVANLPKKKNIHRDLQLAFKGVPGIVNIIPAVSGNKKTRDPVCKGFAFVDLKTENDVNRFVHMFSEQNITFGKIQKQIKCEITNSGSPNVTYEQSAVSTFTDPQSTVPSFDETPASDFDIENFSLDVWEETASEKSDGPDDLEGDMASDFDMDITSLDTWQETASDESNALDDEQKITVEREDVRENLESFSISEMDGDDRLEPSIESASDSLSSKQLEEIWALENKPLGKQGEKVLKLKVQASELNDGDITDQRVGAAVDSSSSKPLENIQALERRLLARGKGWKVSKLNIHAAEQNFGDSMDPRQQPMADSLPSKQLESIQELERRPLARGKWGTVPKSNIPTSELNGDDMRETRDEPTTNSVSSKQQKKKKKPEKKQIAQKTKRRLQC</sequence>
<dbReference type="EMBL" id="QGNW01001287">
    <property type="protein sequence ID" value="RVW47220.1"/>
    <property type="molecule type" value="Genomic_DNA"/>
</dbReference>
<dbReference type="SUPFAM" id="SSF54928">
    <property type="entry name" value="RNA-binding domain, RBD"/>
    <property type="match status" value="1"/>
</dbReference>
<name>A0A438EHP9_VITVI</name>
<proteinExistence type="predicted"/>
<gene>
    <name evidence="4" type="ORF">CK203_070182</name>
</gene>
<comment type="caution">
    <text evidence="4">The sequence shown here is derived from an EMBL/GenBank/DDBJ whole genome shotgun (WGS) entry which is preliminary data.</text>
</comment>
<dbReference type="AlphaFoldDB" id="A0A438EHP9"/>
<feature type="domain" description="RRM" evidence="3">
    <location>
        <begin position="53"/>
        <end position="140"/>
    </location>
</feature>
<evidence type="ECO:0000313" key="4">
    <source>
        <dbReference type="EMBL" id="RVW47220.1"/>
    </source>
</evidence>
<keyword evidence="1" id="KW-0694">RNA-binding</keyword>
<evidence type="ECO:0000256" key="2">
    <source>
        <dbReference type="SAM" id="MobiDB-lite"/>
    </source>
</evidence>
<evidence type="ECO:0000313" key="5">
    <source>
        <dbReference type="Proteomes" id="UP000288805"/>
    </source>
</evidence>
<dbReference type="GO" id="GO:0003723">
    <property type="term" value="F:RNA binding"/>
    <property type="evidence" value="ECO:0007669"/>
    <property type="project" value="UniProtKB-UniRule"/>
</dbReference>
<dbReference type="InterPro" id="IPR000504">
    <property type="entry name" value="RRM_dom"/>
</dbReference>
<evidence type="ECO:0000259" key="3">
    <source>
        <dbReference type="PROSITE" id="PS50102"/>
    </source>
</evidence>
<reference evidence="4 5" key="1">
    <citation type="journal article" date="2018" name="PLoS Genet.">
        <title>Population sequencing reveals clonal diversity and ancestral inbreeding in the grapevine cultivar Chardonnay.</title>
        <authorList>
            <person name="Roach M.J."/>
            <person name="Johnson D.L."/>
            <person name="Bohlmann J."/>
            <person name="van Vuuren H.J."/>
            <person name="Jones S.J."/>
            <person name="Pretorius I.S."/>
            <person name="Schmidt S.A."/>
            <person name="Borneman A.R."/>
        </authorList>
    </citation>
    <scope>NUCLEOTIDE SEQUENCE [LARGE SCALE GENOMIC DNA]</scope>
    <source>
        <strain evidence="5">cv. Chardonnay</strain>
        <tissue evidence="4">Leaf</tissue>
    </source>
</reference>
<dbReference type="PANTHER" id="PTHR37200:SF1">
    <property type="entry name" value="RNA-BINDING (RRM_RBD_RNP MOTIFS) FAMILY PROTEIN"/>
    <property type="match status" value="1"/>
</dbReference>
<evidence type="ECO:0000256" key="1">
    <source>
        <dbReference type="PROSITE-ProRule" id="PRU00176"/>
    </source>
</evidence>
<organism evidence="4 5">
    <name type="scientific">Vitis vinifera</name>
    <name type="common">Grape</name>
    <dbReference type="NCBI Taxonomy" id="29760"/>
    <lineage>
        <taxon>Eukaryota</taxon>
        <taxon>Viridiplantae</taxon>
        <taxon>Streptophyta</taxon>
        <taxon>Embryophyta</taxon>
        <taxon>Tracheophyta</taxon>
        <taxon>Spermatophyta</taxon>
        <taxon>Magnoliopsida</taxon>
        <taxon>eudicotyledons</taxon>
        <taxon>Gunneridae</taxon>
        <taxon>Pentapetalae</taxon>
        <taxon>rosids</taxon>
        <taxon>Vitales</taxon>
        <taxon>Vitaceae</taxon>
        <taxon>Viteae</taxon>
        <taxon>Vitis</taxon>
    </lineage>
</organism>
<feature type="compositionally biased region" description="Polar residues" evidence="2">
    <location>
        <begin position="394"/>
        <end position="403"/>
    </location>
</feature>
<protein>
    <recommendedName>
        <fullName evidence="3">RRM domain-containing protein</fullName>
    </recommendedName>
</protein>
<dbReference type="CDD" id="cd00590">
    <property type="entry name" value="RRM_SF"/>
    <property type="match status" value="1"/>
</dbReference>
<feature type="region of interest" description="Disordered" evidence="2">
    <location>
        <begin position="245"/>
        <end position="265"/>
    </location>
</feature>
<dbReference type="PROSITE" id="PS50102">
    <property type="entry name" value="RRM"/>
    <property type="match status" value="1"/>
</dbReference>
<dbReference type="InterPro" id="IPR035979">
    <property type="entry name" value="RBD_domain_sf"/>
</dbReference>